<dbReference type="AlphaFoldDB" id="A0A670YHV9"/>
<dbReference type="InterPro" id="IPR052434">
    <property type="entry name" value="Tectonic-like_complex_comp"/>
</dbReference>
<keyword evidence="2" id="KW-1185">Reference proteome</keyword>
<proteinExistence type="predicted"/>
<name>A0A670YHV9_PSETE</name>
<dbReference type="Proteomes" id="UP000472273">
    <property type="component" value="Unplaced"/>
</dbReference>
<organism evidence="1 2">
    <name type="scientific">Pseudonaja textilis</name>
    <name type="common">Eastern brown snake</name>
    <dbReference type="NCBI Taxonomy" id="8673"/>
    <lineage>
        <taxon>Eukaryota</taxon>
        <taxon>Metazoa</taxon>
        <taxon>Chordata</taxon>
        <taxon>Craniata</taxon>
        <taxon>Vertebrata</taxon>
        <taxon>Euteleostomi</taxon>
        <taxon>Lepidosauria</taxon>
        <taxon>Squamata</taxon>
        <taxon>Bifurcata</taxon>
        <taxon>Unidentata</taxon>
        <taxon>Episquamata</taxon>
        <taxon>Toxicofera</taxon>
        <taxon>Serpentes</taxon>
        <taxon>Colubroidea</taxon>
        <taxon>Elapidae</taxon>
        <taxon>Hydrophiinae</taxon>
        <taxon>Pseudonaja</taxon>
    </lineage>
</organism>
<evidence type="ECO:0000313" key="2">
    <source>
        <dbReference type="Proteomes" id="UP000472273"/>
    </source>
</evidence>
<dbReference type="OMA" id="FCCFNLI"/>
<dbReference type="PANTHER" id="PTHR20837:SF2">
    <property type="entry name" value="PROTEIN CC2D2B"/>
    <property type="match status" value="1"/>
</dbReference>
<dbReference type="GO" id="GO:0035869">
    <property type="term" value="C:ciliary transition zone"/>
    <property type="evidence" value="ECO:0007669"/>
    <property type="project" value="TreeGrafter"/>
</dbReference>
<dbReference type="PANTHER" id="PTHR20837">
    <property type="entry name" value="CENTROSOMAL PROTEIN-RELATED"/>
    <property type="match status" value="1"/>
</dbReference>
<dbReference type="GO" id="GO:1905515">
    <property type="term" value="P:non-motile cilium assembly"/>
    <property type="evidence" value="ECO:0007669"/>
    <property type="project" value="TreeGrafter"/>
</dbReference>
<accession>A0A670YHV9</accession>
<sequence length="146" mass="17321">LHQSLDSFFFSIPRNINSGKGTGIWWHSDIQKLIDWAKDISIDPNDPYYSDLFELIMKSDSKHFRLEQLQEFDFDIAEDIQNCKRFRLLQLRNLGQLGFYCFQQIPLFDKEIPDTIFQFFSWINIGSFCFVIRITWLTSVGTFSNT</sequence>
<dbReference type="Ensembl" id="ENSPTXT00000009394.1">
    <property type="protein sequence ID" value="ENSPTXP00000009083.1"/>
    <property type="gene ID" value="ENSPTXG00000006533.1"/>
</dbReference>
<dbReference type="GeneTree" id="ENSGT00940000156590"/>
<reference evidence="1" key="2">
    <citation type="submission" date="2025-09" db="UniProtKB">
        <authorList>
            <consortium name="Ensembl"/>
        </authorList>
    </citation>
    <scope>IDENTIFICATION</scope>
</reference>
<reference evidence="1" key="1">
    <citation type="submission" date="2025-08" db="UniProtKB">
        <authorList>
            <consortium name="Ensembl"/>
        </authorList>
    </citation>
    <scope>IDENTIFICATION</scope>
</reference>
<protein>
    <submittedName>
        <fullName evidence="1">Uncharacterized protein</fullName>
    </submittedName>
</protein>
<dbReference type="GO" id="GO:1904491">
    <property type="term" value="P:protein localization to ciliary transition zone"/>
    <property type="evidence" value="ECO:0007669"/>
    <property type="project" value="TreeGrafter"/>
</dbReference>
<evidence type="ECO:0000313" key="1">
    <source>
        <dbReference type="Ensembl" id="ENSPTXP00000009083.1"/>
    </source>
</evidence>